<evidence type="ECO:0000259" key="4">
    <source>
        <dbReference type="PROSITE" id="PS51175"/>
    </source>
</evidence>
<dbReference type="PANTHER" id="PTHR42732">
    <property type="entry name" value="BETA-GALACTOSIDASE"/>
    <property type="match status" value="1"/>
</dbReference>
<reference evidence="5 6" key="1">
    <citation type="journal article" date="2013" name="Mar. Genomics">
        <title>Expression of sulfatases in Rhodopirellula baltica and the diversity of sulfatases in the genus Rhodopirellula.</title>
        <authorList>
            <person name="Wegner C.E."/>
            <person name="Richter-Heitmann T."/>
            <person name="Klindworth A."/>
            <person name="Klockow C."/>
            <person name="Richter M."/>
            <person name="Achstetter T."/>
            <person name="Glockner F.O."/>
            <person name="Harder J."/>
        </authorList>
    </citation>
    <scope>NUCLEOTIDE SEQUENCE [LARGE SCALE GENOMIC DNA]</scope>
    <source>
        <strain evidence="5 6">SM41</strain>
    </source>
</reference>
<comment type="caution">
    <text evidence="5">The sequence shown here is derived from an EMBL/GenBank/DDBJ whole genome shotgun (WGS) entry which is preliminary data.</text>
</comment>
<evidence type="ECO:0000313" key="5">
    <source>
        <dbReference type="EMBL" id="EMI55923.1"/>
    </source>
</evidence>
<dbReference type="Pfam" id="PF00703">
    <property type="entry name" value="Glyco_hydro_2"/>
    <property type="match status" value="1"/>
</dbReference>
<comment type="similarity">
    <text evidence="1">Belongs to the glycosyl hydrolase 2 family.</text>
</comment>
<keyword evidence="6" id="KW-1185">Reference proteome</keyword>
<dbReference type="PATRIC" id="fig|1263870.3.peg.2800"/>
<dbReference type="GO" id="GO:0030246">
    <property type="term" value="F:carbohydrate binding"/>
    <property type="evidence" value="ECO:0007669"/>
    <property type="project" value="InterPro"/>
</dbReference>
<dbReference type="Gene3D" id="2.60.120.260">
    <property type="entry name" value="Galactose-binding domain-like"/>
    <property type="match status" value="2"/>
</dbReference>
<proteinExistence type="inferred from homology"/>
<evidence type="ECO:0000256" key="2">
    <source>
        <dbReference type="ARBA" id="ARBA00022801"/>
    </source>
</evidence>
<evidence type="ECO:0000256" key="3">
    <source>
        <dbReference type="ARBA" id="ARBA00023295"/>
    </source>
</evidence>
<dbReference type="InterPro" id="IPR005084">
    <property type="entry name" value="CBM6"/>
</dbReference>
<sequence length="1060" mass="119136">MDSVPGLATLTPTDPLDRRRDVRIVLAQSSSLQQHPPKLMQDMKIRCQAALLTLFCLSVFSCCSAGAGERMPFDSNWKFSLGDFDTAQRPTFDDSQWRTLDVPHDWSIEGEYAKDNPMGAQCGYLPAGIGWYRKAIPVDSAWKGKHVEITFDGVYMNSTVWANGRKLGIRPYGWSSITYDISDLVADSDKITFAVRVDNEKQPSARWYTGSGIYAHTWLAVKEKVHVPHDGIFIRTSGDEVTVDTEVANQTSEGETVRVETSLFDPSGKQVATVGTPLSVNGDDGNSITQKLTVANPSLWSTDSPTLYTAVTELHAVNQILDRVETRFGFRDIEWKPESGMWLNGVNVKLRGVCNHQDAGALGAAVPDKILRFRIEQLKKMGCNAIRTSHNPQTPVFYDICDEVGMLVMDEIFDGWMRKAKQDYGGRWFQQWWKRDLTDWLRRDRNHPSVVIYSMGNETRGAVGADLVATCHEVDPTRPVTSGHSADEAMDVLGVNGASEKKGWFDNMNTDKVFIGTENTHTWQVRGYYRSMTWYRDGFPNKKQKPYETPDLTKREIFTYDWTKDENRDNGKQKFNSSYDNAMVRLNSRRNIQQIRDFPRYAGSFRWTGYDYIGEAGYVHGGWPFKAFMGGAIDLANFEKDLYYLYQSQWTEEPMVHILPHWTHPVMELGTEIPVWVYSNCDNVELFLNDRSLGRQTPGKNWDEMQCEWMVGWEPGTLHAVGYRDGQPVVEETIRTADAPARIALSVDGQPLDDNTPDIVQVRVESRDTQNEFYPYGENRTHFHVIGPGKIRALDNGSPIDVERHFGTTSRVAFFGLTRAFIESTETTGDIALLATSILGEKKQVTSDKVSIDTQVLNLRGEVAVPEIQTFYTIDGSAPTQQSKRYTQPFSVPLGTTVKALVVMDGKPIQRLQERFAEDEGFVWDGGQSTGPVGEQAETANYREANVSGHGLGFHGKGFLRFTKKPGGFIEWYQENDGDAGAADLIIRYSGMPRRNKPYEVSVVVNGKPIEKSLALPDTTNPGRDWKTVTVEIPIGRGANTIRLVPQGAGGLCIDEIFVR</sequence>
<dbReference type="SUPFAM" id="SSF51445">
    <property type="entry name" value="(Trans)glycosidases"/>
    <property type="match status" value="1"/>
</dbReference>
<dbReference type="Pfam" id="PF02836">
    <property type="entry name" value="Glyco_hydro_2_C"/>
    <property type="match status" value="1"/>
</dbReference>
<dbReference type="InterPro" id="IPR040605">
    <property type="entry name" value="Glyco_hydro2_dom5"/>
</dbReference>
<dbReference type="InterPro" id="IPR032311">
    <property type="entry name" value="DUF4982"/>
</dbReference>
<dbReference type="InterPro" id="IPR036156">
    <property type="entry name" value="Beta-gal/glucu_dom_sf"/>
</dbReference>
<evidence type="ECO:0000313" key="6">
    <source>
        <dbReference type="Proteomes" id="UP000011885"/>
    </source>
</evidence>
<dbReference type="InterPro" id="IPR017853">
    <property type="entry name" value="GH"/>
</dbReference>
<dbReference type="SUPFAM" id="SSF49785">
    <property type="entry name" value="Galactose-binding domain-like"/>
    <property type="match status" value="2"/>
</dbReference>
<dbReference type="Proteomes" id="UP000011885">
    <property type="component" value="Unassembled WGS sequence"/>
</dbReference>
<protein>
    <submittedName>
        <fullName evidence="5">Glycoside hydrolase family 2 sugar binding protein</fullName>
    </submittedName>
</protein>
<feature type="domain" description="CBM6" evidence="4">
    <location>
        <begin position="910"/>
        <end position="1060"/>
    </location>
</feature>
<dbReference type="PANTHER" id="PTHR42732:SF1">
    <property type="entry name" value="BETA-MANNOSIDASE"/>
    <property type="match status" value="1"/>
</dbReference>
<dbReference type="Gene3D" id="2.60.40.10">
    <property type="entry name" value="Immunoglobulins"/>
    <property type="match status" value="3"/>
</dbReference>
<organism evidence="5 6">
    <name type="scientific">Rhodopirellula sallentina SM41</name>
    <dbReference type="NCBI Taxonomy" id="1263870"/>
    <lineage>
        <taxon>Bacteria</taxon>
        <taxon>Pseudomonadati</taxon>
        <taxon>Planctomycetota</taxon>
        <taxon>Planctomycetia</taxon>
        <taxon>Pirellulales</taxon>
        <taxon>Pirellulaceae</taxon>
        <taxon>Rhodopirellula</taxon>
    </lineage>
</organism>
<dbReference type="InterPro" id="IPR013783">
    <property type="entry name" value="Ig-like_fold"/>
</dbReference>
<dbReference type="PROSITE" id="PS51175">
    <property type="entry name" value="CBM6"/>
    <property type="match status" value="1"/>
</dbReference>
<evidence type="ECO:0000256" key="1">
    <source>
        <dbReference type="ARBA" id="ARBA00007401"/>
    </source>
</evidence>
<dbReference type="Gene3D" id="3.20.20.80">
    <property type="entry name" value="Glycosidases"/>
    <property type="match status" value="1"/>
</dbReference>
<dbReference type="EMBL" id="ANOH01000185">
    <property type="protein sequence ID" value="EMI55923.1"/>
    <property type="molecule type" value="Genomic_DNA"/>
</dbReference>
<dbReference type="InterPro" id="IPR006103">
    <property type="entry name" value="Glyco_hydro_2_cat"/>
</dbReference>
<dbReference type="InterPro" id="IPR006102">
    <property type="entry name" value="Ig-like_GH2"/>
</dbReference>
<dbReference type="Pfam" id="PF18565">
    <property type="entry name" value="Glyco_hydro2_C5"/>
    <property type="match status" value="1"/>
</dbReference>
<keyword evidence="3" id="KW-0326">Glycosidase</keyword>
<dbReference type="PRINTS" id="PR00132">
    <property type="entry name" value="GLHYDRLASE2"/>
</dbReference>
<dbReference type="InterPro" id="IPR059177">
    <property type="entry name" value="GH29D-like_dom"/>
</dbReference>
<dbReference type="InterPro" id="IPR051913">
    <property type="entry name" value="GH2_Domain-Containing"/>
</dbReference>
<dbReference type="GO" id="GO:0005975">
    <property type="term" value="P:carbohydrate metabolic process"/>
    <property type="evidence" value="ECO:0007669"/>
    <property type="project" value="InterPro"/>
</dbReference>
<dbReference type="Pfam" id="PF13290">
    <property type="entry name" value="CHB_HEX_C_1"/>
    <property type="match status" value="1"/>
</dbReference>
<dbReference type="InterPro" id="IPR008979">
    <property type="entry name" value="Galactose-bd-like_sf"/>
</dbReference>
<dbReference type="InterPro" id="IPR006101">
    <property type="entry name" value="Glyco_hydro_2"/>
</dbReference>
<keyword evidence="2 5" id="KW-0378">Hydrolase</keyword>
<accession>M5UIR3</accession>
<dbReference type="SUPFAM" id="SSF49303">
    <property type="entry name" value="beta-Galactosidase/glucuronidase domain"/>
    <property type="match status" value="1"/>
</dbReference>
<dbReference type="GO" id="GO:0004553">
    <property type="term" value="F:hydrolase activity, hydrolyzing O-glycosyl compounds"/>
    <property type="evidence" value="ECO:0007669"/>
    <property type="project" value="InterPro"/>
</dbReference>
<gene>
    <name evidence="5" type="ORF">RSSM_02632</name>
</gene>
<name>M5UIR3_9BACT</name>
<dbReference type="AlphaFoldDB" id="M5UIR3"/>
<dbReference type="Pfam" id="PF16355">
    <property type="entry name" value="DUF4982"/>
    <property type="match status" value="1"/>
</dbReference>